<name>A0A1B6GYV2_9HEMI</name>
<reference evidence="1" key="1">
    <citation type="submission" date="2015-11" db="EMBL/GenBank/DDBJ databases">
        <title>De novo transcriptome assembly of four potential Pierce s Disease insect vectors from Arizona vineyards.</title>
        <authorList>
            <person name="Tassone E.E."/>
        </authorList>
    </citation>
    <scope>NUCLEOTIDE SEQUENCE</scope>
</reference>
<protein>
    <submittedName>
        <fullName evidence="1">Uncharacterized protein</fullName>
    </submittedName>
</protein>
<accession>A0A1B6GYV2</accession>
<organism evidence="1">
    <name type="scientific">Cuerna arida</name>
    <dbReference type="NCBI Taxonomy" id="1464854"/>
    <lineage>
        <taxon>Eukaryota</taxon>
        <taxon>Metazoa</taxon>
        <taxon>Ecdysozoa</taxon>
        <taxon>Arthropoda</taxon>
        <taxon>Hexapoda</taxon>
        <taxon>Insecta</taxon>
        <taxon>Pterygota</taxon>
        <taxon>Neoptera</taxon>
        <taxon>Paraneoptera</taxon>
        <taxon>Hemiptera</taxon>
        <taxon>Auchenorrhyncha</taxon>
        <taxon>Membracoidea</taxon>
        <taxon>Cicadellidae</taxon>
        <taxon>Cicadellinae</taxon>
        <taxon>Proconiini</taxon>
        <taxon>Cuerna</taxon>
    </lineage>
</organism>
<dbReference type="AlphaFoldDB" id="A0A1B6GYV2"/>
<proteinExistence type="predicted"/>
<dbReference type="EMBL" id="GECZ01002184">
    <property type="protein sequence ID" value="JAS67585.1"/>
    <property type="molecule type" value="Transcribed_RNA"/>
</dbReference>
<evidence type="ECO:0000313" key="1">
    <source>
        <dbReference type="EMBL" id="JAS67585.1"/>
    </source>
</evidence>
<feature type="non-terminal residue" evidence="1">
    <location>
        <position position="158"/>
    </location>
</feature>
<sequence length="158" mass="17109">MVWTSWIPSLAMSLVQWQDEASGSDRSVAAGGSALLADLAVDTRDLSGRVGAARIHSLDVAISREAVRPGAEPLLELAKDGTLPDKHVKDEDTLDAVAQIHDQEDDGVTLDEEREEFQHPVDTHDDKQLQVQAESLHICSRVPGLAVSSAVTSLKFLY</sequence>
<gene>
    <name evidence="1" type="ORF">g.1683</name>
</gene>